<accession>A0A285EZS9</accession>
<dbReference type="GO" id="GO:0016020">
    <property type="term" value="C:membrane"/>
    <property type="evidence" value="ECO:0007669"/>
    <property type="project" value="TreeGrafter"/>
</dbReference>
<dbReference type="GO" id="GO:0016787">
    <property type="term" value="F:hydrolase activity"/>
    <property type="evidence" value="ECO:0007669"/>
    <property type="project" value="UniProtKB-KW"/>
</dbReference>
<dbReference type="Proteomes" id="UP000219612">
    <property type="component" value="Unassembled WGS sequence"/>
</dbReference>
<keyword evidence="4" id="KW-0378">Hydrolase</keyword>
<protein>
    <submittedName>
        <fullName evidence="4">Peptidoglycan/LPS O-acetylase OafA/YrhL, contains acyltransferase and SGNH-hydrolase domains</fullName>
    </submittedName>
</protein>
<evidence type="ECO:0000256" key="2">
    <source>
        <dbReference type="SAM" id="Phobius"/>
    </source>
</evidence>
<dbReference type="Pfam" id="PF01757">
    <property type="entry name" value="Acyl_transf_3"/>
    <property type="match status" value="1"/>
</dbReference>
<feature type="transmembrane region" description="Helical" evidence="2">
    <location>
        <begin position="216"/>
        <end position="232"/>
    </location>
</feature>
<dbReference type="AlphaFoldDB" id="A0A285EZS9"/>
<feature type="transmembrane region" description="Helical" evidence="2">
    <location>
        <begin position="324"/>
        <end position="345"/>
    </location>
</feature>
<keyword evidence="2" id="KW-0812">Transmembrane</keyword>
<evidence type="ECO:0000256" key="1">
    <source>
        <dbReference type="SAM" id="MobiDB-lite"/>
    </source>
</evidence>
<keyword evidence="2" id="KW-0472">Membrane</keyword>
<feature type="transmembrane region" description="Helical" evidence="2">
    <location>
        <begin position="264"/>
        <end position="281"/>
    </location>
</feature>
<evidence type="ECO:0000259" key="3">
    <source>
        <dbReference type="Pfam" id="PF01757"/>
    </source>
</evidence>
<feature type="transmembrane region" description="Helical" evidence="2">
    <location>
        <begin position="239"/>
        <end position="258"/>
    </location>
</feature>
<gene>
    <name evidence="4" type="ORF">SAMN05421748_10179</name>
</gene>
<evidence type="ECO:0000313" key="5">
    <source>
        <dbReference type="Proteomes" id="UP000219612"/>
    </source>
</evidence>
<feature type="transmembrane region" description="Helical" evidence="2">
    <location>
        <begin position="301"/>
        <end position="318"/>
    </location>
</feature>
<dbReference type="PANTHER" id="PTHR23028">
    <property type="entry name" value="ACETYLTRANSFERASE"/>
    <property type="match status" value="1"/>
</dbReference>
<feature type="transmembrane region" description="Helical" evidence="2">
    <location>
        <begin position="164"/>
        <end position="181"/>
    </location>
</feature>
<keyword evidence="4" id="KW-0808">Transferase</keyword>
<dbReference type="RefSeq" id="WP_097317453.1">
    <property type="nucleotide sequence ID" value="NZ_OBDY01000001.1"/>
</dbReference>
<sequence length="408" mass="43564">MTETRTGVSHPAAPAAAGSTPGFRPDIEGLRAVAVILVVLFHAGVPGVGGGYIGVDVFFVISGFLITSVMLREVAATGRISLVGFYARRCRRLLPAAGLVLVSVILAGYHWLGFLRGDEIAEDASWAALFASNFRFAAQGVDYLGSQSAPSPVQHFWSLAVEEQFYLVWPAALVLLLWLGFRWALPYWLIGAVVLSLAYSVGQAGTWSFFSPVTRLWELAAGCLLGLAAPRLRHIPYRIAGVMAAIGVALIVIAALTFDEQTAFPGYAAALPVGATVLVLAGRGDALLGGRPMMFLGRLSYSLYLWHWPVLIIAEQAAGRPLPAYTRALLVLVSVVLAVTTYLCVEDPIRRNRRLQRSHLLTLALAILLVTAPLAVAGWKTSTSPAADAGRGGEYQPRLGAPAAHVQD</sequence>
<feature type="transmembrane region" description="Helical" evidence="2">
    <location>
        <begin position="188"/>
        <end position="210"/>
    </location>
</feature>
<dbReference type="InterPro" id="IPR002656">
    <property type="entry name" value="Acyl_transf_3_dom"/>
</dbReference>
<name>A0A285EZS9_9ACTN</name>
<keyword evidence="2" id="KW-1133">Transmembrane helix</keyword>
<evidence type="ECO:0000313" key="4">
    <source>
        <dbReference type="EMBL" id="SNY03934.1"/>
    </source>
</evidence>
<dbReference type="PANTHER" id="PTHR23028:SF53">
    <property type="entry name" value="ACYL_TRANSF_3 DOMAIN-CONTAINING PROTEIN"/>
    <property type="match status" value="1"/>
</dbReference>
<dbReference type="EMBL" id="OBDY01000001">
    <property type="protein sequence ID" value="SNY03934.1"/>
    <property type="molecule type" value="Genomic_DNA"/>
</dbReference>
<feature type="transmembrane region" description="Helical" evidence="2">
    <location>
        <begin position="357"/>
        <end position="379"/>
    </location>
</feature>
<dbReference type="OrthoDB" id="3404679at2"/>
<proteinExistence type="predicted"/>
<organism evidence="4 5">
    <name type="scientific">Paractinoplanes atraurantiacus</name>
    <dbReference type="NCBI Taxonomy" id="1036182"/>
    <lineage>
        <taxon>Bacteria</taxon>
        <taxon>Bacillati</taxon>
        <taxon>Actinomycetota</taxon>
        <taxon>Actinomycetes</taxon>
        <taxon>Micromonosporales</taxon>
        <taxon>Micromonosporaceae</taxon>
        <taxon>Paractinoplanes</taxon>
    </lineage>
</organism>
<dbReference type="GO" id="GO:0009103">
    <property type="term" value="P:lipopolysaccharide biosynthetic process"/>
    <property type="evidence" value="ECO:0007669"/>
    <property type="project" value="TreeGrafter"/>
</dbReference>
<keyword evidence="5" id="KW-1185">Reference proteome</keyword>
<feature type="transmembrane region" description="Helical" evidence="2">
    <location>
        <begin position="92"/>
        <end position="112"/>
    </location>
</feature>
<dbReference type="InterPro" id="IPR050879">
    <property type="entry name" value="Acyltransferase_3"/>
</dbReference>
<feature type="region of interest" description="Disordered" evidence="1">
    <location>
        <begin position="383"/>
        <end position="408"/>
    </location>
</feature>
<feature type="region of interest" description="Disordered" evidence="1">
    <location>
        <begin position="1"/>
        <end position="20"/>
    </location>
</feature>
<reference evidence="4 5" key="1">
    <citation type="submission" date="2017-09" db="EMBL/GenBank/DDBJ databases">
        <authorList>
            <person name="Ehlers B."/>
            <person name="Leendertz F.H."/>
        </authorList>
    </citation>
    <scope>NUCLEOTIDE SEQUENCE [LARGE SCALE GENOMIC DNA]</scope>
    <source>
        <strain evidence="4 5">CGMCC 4.6857</strain>
    </source>
</reference>
<feature type="domain" description="Acyltransferase 3" evidence="3">
    <location>
        <begin position="26"/>
        <end position="341"/>
    </location>
</feature>
<feature type="transmembrane region" description="Helical" evidence="2">
    <location>
        <begin position="29"/>
        <end position="45"/>
    </location>
</feature>
<keyword evidence="4" id="KW-0012">Acyltransferase</keyword>
<dbReference type="GO" id="GO:0016747">
    <property type="term" value="F:acyltransferase activity, transferring groups other than amino-acyl groups"/>
    <property type="evidence" value="ECO:0007669"/>
    <property type="project" value="InterPro"/>
</dbReference>